<dbReference type="Proteomes" id="UP000294547">
    <property type="component" value="Unassembled WGS sequence"/>
</dbReference>
<gene>
    <name evidence="1" type="ORF">EDD54_4271</name>
</gene>
<protein>
    <recommendedName>
        <fullName evidence="3">Alpha/beta hydrolase family protein</fullName>
    </recommendedName>
</protein>
<dbReference type="OrthoDB" id="8441859at2"/>
<dbReference type="InterPro" id="IPR029058">
    <property type="entry name" value="AB_hydrolase_fold"/>
</dbReference>
<evidence type="ECO:0008006" key="3">
    <source>
        <dbReference type="Google" id="ProtNLM"/>
    </source>
</evidence>
<dbReference type="EMBL" id="SNXY01000011">
    <property type="protein sequence ID" value="TDP82010.1"/>
    <property type="molecule type" value="Genomic_DNA"/>
</dbReference>
<evidence type="ECO:0000313" key="2">
    <source>
        <dbReference type="Proteomes" id="UP000294547"/>
    </source>
</evidence>
<dbReference type="SUPFAM" id="SSF53474">
    <property type="entry name" value="alpha/beta-Hydrolases"/>
    <property type="match status" value="1"/>
</dbReference>
<dbReference type="RefSeq" id="WP_126540590.1">
    <property type="nucleotide sequence ID" value="NZ_BSPM01000002.1"/>
</dbReference>
<sequence>MLFEIADADVTARATAARGSDVLAVVFSQVRVPAGRFGLSRLFARTAHACLFLNQPDNAWYRGAEAAVDAAIARAVDAVRPARVVLYGSSMGAWGALSAAARRPDAEAVAFAPDFSVGEPGGRSAEAGLAPVDGEPDLSALLAAPRRGTIDLVIGLYDPYDAGVAARLVDIGLPAAVRLSTVASGHEVHDHLYSLNVIRRVIAGFVRPIGAEAVAKGLALPIGDTGRRHALARLALDLGAGRTVDPAAVAAVAFSGDPGAALVEAEALAAAGRIDEAERRLARLGVEIAASPILSSLPKRFRKEVPRRRIALLDALGRTDDARIVAAEAAAAFPTDDGFAARAGFAPPDEVPGGADLT</sequence>
<proteinExistence type="predicted"/>
<organism evidence="1 2">
    <name type="scientific">Oharaeibacter diazotrophicus</name>
    <dbReference type="NCBI Taxonomy" id="1920512"/>
    <lineage>
        <taxon>Bacteria</taxon>
        <taxon>Pseudomonadati</taxon>
        <taxon>Pseudomonadota</taxon>
        <taxon>Alphaproteobacteria</taxon>
        <taxon>Hyphomicrobiales</taxon>
        <taxon>Pleomorphomonadaceae</taxon>
        <taxon>Oharaeibacter</taxon>
    </lineage>
</organism>
<reference evidence="1 2" key="1">
    <citation type="submission" date="2019-03" db="EMBL/GenBank/DDBJ databases">
        <title>Genomic Encyclopedia of Type Strains, Phase IV (KMG-IV): sequencing the most valuable type-strain genomes for metagenomic binning, comparative biology and taxonomic classification.</title>
        <authorList>
            <person name="Goeker M."/>
        </authorList>
    </citation>
    <scope>NUCLEOTIDE SEQUENCE [LARGE SCALE GENOMIC DNA]</scope>
    <source>
        <strain evidence="1 2">DSM 102969</strain>
    </source>
</reference>
<comment type="caution">
    <text evidence="1">The sequence shown here is derived from an EMBL/GenBank/DDBJ whole genome shotgun (WGS) entry which is preliminary data.</text>
</comment>
<name>A0A4R6R7N9_9HYPH</name>
<evidence type="ECO:0000313" key="1">
    <source>
        <dbReference type="EMBL" id="TDP82010.1"/>
    </source>
</evidence>
<dbReference type="Gene3D" id="3.40.50.1820">
    <property type="entry name" value="alpha/beta hydrolase"/>
    <property type="match status" value="1"/>
</dbReference>
<dbReference type="AlphaFoldDB" id="A0A4R6R7N9"/>
<keyword evidence="2" id="KW-1185">Reference proteome</keyword>
<accession>A0A4R6R7N9</accession>